<comment type="caution">
    <text evidence="1">The sequence shown here is derived from an EMBL/GenBank/DDBJ whole genome shotgun (WGS) entry which is preliminary data.</text>
</comment>
<dbReference type="InterPro" id="IPR036590">
    <property type="entry name" value="SRAP-like"/>
</dbReference>
<dbReference type="GO" id="GO:0016787">
    <property type="term" value="F:hydrolase activity"/>
    <property type="evidence" value="ECO:0007669"/>
    <property type="project" value="UniProtKB-KW"/>
</dbReference>
<proteinExistence type="predicted"/>
<accession>A0AAJ1FTB6</accession>
<dbReference type="InterPro" id="IPR003738">
    <property type="entry name" value="SRAP"/>
</dbReference>
<evidence type="ECO:0000313" key="2">
    <source>
        <dbReference type="Proteomes" id="UP001208888"/>
    </source>
</evidence>
<reference evidence="1" key="1">
    <citation type="submission" date="2022-06" db="EMBL/GenBank/DDBJ databases">
        <title>Dynamics of rice microbiomes reveals core vertical transmitted seed endophytes.</title>
        <authorList>
            <person name="Liao K."/>
            <person name="Zhang X."/>
        </authorList>
    </citation>
    <scope>NUCLEOTIDE SEQUENCE</scope>
    <source>
        <strain evidence="1">JT1-17</strain>
    </source>
</reference>
<dbReference type="EMBL" id="JANFVX010000025">
    <property type="protein sequence ID" value="MCW0346211.1"/>
    <property type="molecule type" value="Genomic_DNA"/>
</dbReference>
<dbReference type="SUPFAM" id="SSF143081">
    <property type="entry name" value="BB1717-like"/>
    <property type="match status" value="1"/>
</dbReference>
<protein>
    <submittedName>
        <fullName evidence="1">SOS response-associated protein YedK</fullName>
        <ecNumber evidence="1">3.4.-.-</ecNumber>
    </submittedName>
</protein>
<name>A0AAJ1FTB6_PANAN</name>
<dbReference type="AlphaFoldDB" id="A0AAJ1FTB6"/>
<dbReference type="GO" id="GO:0003697">
    <property type="term" value="F:single-stranded DNA binding"/>
    <property type="evidence" value="ECO:0007669"/>
    <property type="project" value="InterPro"/>
</dbReference>
<dbReference type="Proteomes" id="UP001208888">
    <property type="component" value="Unassembled WGS sequence"/>
</dbReference>
<dbReference type="Pfam" id="PF02586">
    <property type="entry name" value="SRAP"/>
    <property type="match status" value="1"/>
</dbReference>
<dbReference type="Gene3D" id="3.90.1680.10">
    <property type="entry name" value="SOS response associated peptidase-like"/>
    <property type="match status" value="1"/>
</dbReference>
<dbReference type="GO" id="GO:0106300">
    <property type="term" value="P:protein-DNA covalent cross-linking repair"/>
    <property type="evidence" value="ECO:0007669"/>
    <property type="project" value="InterPro"/>
</dbReference>
<gene>
    <name evidence="1" type="ORF">NB703_004304</name>
</gene>
<organism evidence="1 2">
    <name type="scientific">Pantoea ananas</name>
    <name type="common">Erwinia uredovora</name>
    <dbReference type="NCBI Taxonomy" id="553"/>
    <lineage>
        <taxon>Bacteria</taxon>
        <taxon>Pseudomonadati</taxon>
        <taxon>Pseudomonadota</taxon>
        <taxon>Gammaproteobacteria</taxon>
        <taxon>Enterobacterales</taxon>
        <taxon>Erwiniaceae</taxon>
        <taxon>Pantoea</taxon>
    </lineage>
</organism>
<sequence>MKGFVIVTNESIQGMFDIHDRRPLVLQPDTIREWLSEDASVERASEIVHECALPKGDFKWHKVDNVVGNTHNQVKVLIEPV</sequence>
<dbReference type="EC" id="3.4.-.-" evidence="1"/>
<keyword evidence="1" id="KW-0378">Hydrolase</keyword>
<evidence type="ECO:0000313" key="1">
    <source>
        <dbReference type="EMBL" id="MCW0346211.1"/>
    </source>
</evidence>